<dbReference type="EMBL" id="JBJQOH010000004">
    <property type="protein sequence ID" value="KAL3689867.1"/>
    <property type="molecule type" value="Genomic_DNA"/>
</dbReference>
<reference evidence="2 3" key="1">
    <citation type="submission" date="2024-09" db="EMBL/GenBank/DDBJ databases">
        <title>Chromosome-scale assembly of Riccia sorocarpa.</title>
        <authorList>
            <person name="Paukszto L."/>
        </authorList>
    </citation>
    <scope>NUCLEOTIDE SEQUENCE [LARGE SCALE GENOMIC DNA]</scope>
    <source>
        <strain evidence="2">LP-2024</strain>
        <tissue evidence="2">Aerial parts of the thallus</tissue>
    </source>
</reference>
<sequence>MVTSVTPPKAATPTDGGSTSKGKIEDFVENLTSRWKREALQAVLGFLKPKINLEDQFHSISRAQLHELQTNLAKMREIAQAKHDKLTPLITKFRRLQAVFPEQETKVILLETTYGMRVKTKELEELSRILLVKDDVAPTADTDLTDVPNC</sequence>
<gene>
    <name evidence="2" type="ORF">R1sor_016176</name>
</gene>
<dbReference type="Proteomes" id="UP001633002">
    <property type="component" value="Unassembled WGS sequence"/>
</dbReference>
<accession>A0ABD3HEA0</accession>
<feature type="region of interest" description="Disordered" evidence="1">
    <location>
        <begin position="1"/>
        <end position="22"/>
    </location>
</feature>
<evidence type="ECO:0000313" key="3">
    <source>
        <dbReference type="Proteomes" id="UP001633002"/>
    </source>
</evidence>
<evidence type="ECO:0000256" key="1">
    <source>
        <dbReference type="SAM" id="MobiDB-lite"/>
    </source>
</evidence>
<keyword evidence="3" id="KW-1185">Reference proteome</keyword>
<protein>
    <submittedName>
        <fullName evidence="2">Uncharacterized protein</fullName>
    </submittedName>
</protein>
<proteinExistence type="predicted"/>
<organism evidence="2 3">
    <name type="scientific">Riccia sorocarpa</name>
    <dbReference type="NCBI Taxonomy" id="122646"/>
    <lineage>
        <taxon>Eukaryota</taxon>
        <taxon>Viridiplantae</taxon>
        <taxon>Streptophyta</taxon>
        <taxon>Embryophyta</taxon>
        <taxon>Marchantiophyta</taxon>
        <taxon>Marchantiopsida</taxon>
        <taxon>Marchantiidae</taxon>
        <taxon>Marchantiales</taxon>
        <taxon>Ricciaceae</taxon>
        <taxon>Riccia</taxon>
    </lineage>
</organism>
<evidence type="ECO:0000313" key="2">
    <source>
        <dbReference type="EMBL" id="KAL3689867.1"/>
    </source>
</evidence>
<comment type="caution">
    <text evidence="2">The sequence shown here is derived from an EMBL/GenBank/DDBJ whole genome shotgun (WGS) entry which is preliminary data.</text>
</comment>
<name>A0ABD3HEA0_9MARC</name>
<dbReference type="AlphaFoldDB" id="A0ABD3HEA0"/>